<dbReference type="FunFam" id="3.40.50.1460:FF:000007">
    <property type="entry name" value="Caspase-1"/>
    <property type="match status" value="1"/>
</dbReference>
<evidence type="ECO:0000256" key="3">
    <source>
        <dbReference type="ARBA" id="ARBA00022801"/>
    </source>
</evidence>
<dbReference type="PANTHER" id="PTHR47901:SF3">
    <property type="entry name" value="CASPASE-1"/>
    <property type="match status" value="1"/>
</dbReference>
<organism evidence="10 11">
    <name type="scientific">Vombatus ursinus</name>
    <name type="common">Common wombat</name>
    <dbReference type="NCBI Taxonomy" id="29139"/>
    <lineage>
        <taxon>Eukaryota</taxon>
        <taxon>Metazoa</taxon>
        <taxon>Chordata</taxon>
        <taxon>Craniata</taxon>
        <taxon>Vertebrata</taxon>
        <taxon>Euteleostomi</taxon>
        <taxon>Mammalia</taxon>
        <taxon>Metatheria</taxon>
        <taxon>Diprotodontia</taxon>
        <taxon>Vombatidae</taxon>
        <taxon>Vombatus</taxon>
    </lineage>
</organism>
<proteinExistence type="inferred from homology"/>
<evidence type="ECO:0000256" key="5">
    <source>
        <dbReference type="ARBA" id="ARBA00023145"/>
    </source>
</evidence>
<dbReference type="InterPro" id="IPR001309">
    <property type="entry name" value="Pept_C14_p20"/>
</dbReference>
<dbReference type="GeneTree" id="ENSGT00940000162555"/>
<dbReference type="InterPro" id="IPR011029">
    <property type="entry name" value="DEATH-like_dom_sf"/>
</dbReference>
<dbReference type="SMART" id="SM01289">
    <property type="entry name" value="PYRIN"/>
    <property type="match status" value="1"/>
</dbReference>
<dbReference type="Ensembl" id="ENSVURT00010020623.1">
    <property type="protein sequence ID" value="ENSVURP00010018151.1"/>
    <property type="gene ID" value="ENSVURG00010013851.1"/>
</dbReference>
<dbReference type="InterPro" id="IPR011600">
    <property type="entry name" value="Pept_C14_caspase"/>
</dbReference>
<dbReference type="SUPFAM" id="SSF47986">
    <property type="entry name" value="DEATH domain"/>
    <property type="match status" value="1"/>
</dbReference>
<evidence type="ECO:0000313" key="11">
    <source>
        <dbReference type="Proteomes" id="UP000314987"/>
    </source>
</evidence>
<evidence type="ECO:0000256" key="4">
    <source>
        <dbReference type="ARBA" id="ARBA00022807"/>
    </source>
</evidence>
<dbReference type="GO" id="GO:0050727">
    <property type="term" value="P:regulation of inflammatory response"/>
    <property type="evidence" value="ECO:0007669"/>
    <property type="project" value="TreeGrafter"/>
</dbReference>
<protein>
    <recommendedName>
        <fullName evidence="12">Caspase 5</fullName>
    </recommendedName>
</protein>
<dbReference type="CDD" id="cd08320">
    <property type="entry name" value="Pyrin_NALPs"/>
    <property type="match status" value="1"/>
</dbReference>
<dbReference type="STRING" id="29139.ENSVURP00010018151"/>
<dbReference type="GO" id="GO:0072559">
    <property type="term" value="C:NLRP3 inflammasome complex"/>
    <property type="evidence" value="ECO:0007669"/>
    <property type="project" value="TreeGrafter"/>
</dbReference>
<dbReference type="SMART" id="SM00115">
    <property type="entry name" value="CASc"/>
    <property type="match status" value="1"/>
</dbReference>
<dbReference type="PROSITE" id="PS50207">
    <property type="entry name" value="CASPASE_P10"/>
    <property type="match status" value="1"/>
</dbReference>
<comment type="similarity">
    <text evidence="1 6">Belongs to the peptidase C14A family.</text>
</comment>
<feature type="domain" description="Pyrin" evidence="9">
    <location>
        <begin position="33"/>
        <end position="116"/>
    </location>
</feature>
<dbReference type="SUPFAM" id="SSF52129">
    <property type="entry name" value="Caspase-like"/>
    <property type="match status" value="1"/>
</dbReference>
<dbReference type="GO" id="GO:0097169">
    <property type="term" value="C:AIM2 inflammasome complex"/>
    <property type="evidence" value="ECO:0007669"/>
    <property type="project" value="TreeGrafter"/>
</dbReference>
<dbReference type="InterPro" id="IPR033139">
    <property type="entry name" value="Caspase_cys_AS"/>
</dbReference>
<dbReference type="Pfam" id="PF02758">
    <property type="entry name" value="PYRIN"/>
    <property type="match status" value="1"/>
</dbReference>
<accession>A0A4X2L7T8</accession>
<name>A0A4X2L7T8_VOMUR</name>
<gene>
    <name evidence="10" type="primary">LOC114033930</name>
</gene>
<keyword evidence="4" id="KW-0788">Thiol protease</keyword>
<dbReference type="GO" id="GO:0089720">
    <property type="term" value="F:caspase binding"/>
    <property type="evidence" value="ECO:0007669"/>
    <property type="project" value="TreeGrafter"/>
</dbReference>
<dbReference type="AlphaFoldDB" id="A0A4X2L7T8"/>
<dbReference type="Proteomes" id="UP000314987">
    <property type="component" value="Unassembled WGS sequence"/>
</dbReference>
<evidence type="ECO:0000256" key="6">
    <source>
        <dbReference type="RuleBase" id="RU003971"/>
    </source>
</evidence>
<dbReference type="InterPro" id="IPR016129">
    <property type="entry name" value="Caspase_his_AS"/>
</dbReference>
<dbReference type="InterPro" id="IPR029030">
    <property type="entry name" value="Caspase-like_dom_sf"/>
</dbReference>
<dbReference type="PROSITE" id="PS50208">
    <property type="entry name" value="CASPASE_P20"/>
    <property type="match status" value="1"/>
</dbReference>
<reference evidence="10" key="2">
    <citation type="submission" date="2025-08" db="UniProtKB">
        <authorList>
            <consortium name="Ensembl"/>
        </authorList>
    </citation>
    <scope>IDENTIFICATION</scope>
</reference>
<dbReference type="PROSITE" id="PS01121">
    <property type="entry name" value="CASPASE_HIS"/>
    <property type="match status" value="1"/>
</dbReference>
<dbReference type="PROSITE" id="PS50824">
    <property type="entry name" value="DAPIN"/>
    <property type="match status" value="1"/>
</dbReference>
<dbReference type="PRINTS" id="PR00376">
    <property type="entry name" value="IL1BCENZYME"/>
</dbReference>
<dbReference type="InterPro" id="IPR015917">
    <property type="entry name" value="Pept_C14A"/>
</dbReference>
<evidence type="ECO:0000259" key="8">
    <source>
        <dbReference type="PROSITE" id="PS50208"/>
    </source>
</evidence>
<evidence type="ECO:0000259" key="7">
    <source>
        <dbReference type="PROSITE" id="PS50207"/>
    </source>
</evidence>
<dbReference type="PANTHER" id="PTHR47901">
    <property type="entry name" value="CASPASE RECRUITMENT DOMAIN-CONTAINING PROTEIN 18"/>
    <property type="match status" value="1"/>
</dbReference>
<dbReference type="Pfam" id="PF00656">
    <property type="entry name" value="Peptidase_C14"/>
    <property type="match status" value="1"/>
</dbReference>
<evidence type="ECO:0008006" key="12">
    <source>
        <dbReference type="Google" id="ProtNLM"/>
    </source>
</evidence>
<evidence type="ECO:0000259" key="9">
    <source>
        <dbReference type="PROSITE" id="PS50824"/>
    </source>
</evidence>
<dbReference type="CDD" id="cd00032">
    <property type="entry name" value="CASc"/>
    <property type="match status" value="1"/>
</dbReference>
<keyword evidence="5" id="KW-0865">Zymogen</keyword>
<reference evidence="11" key="1">
    <citation type="submission" date="2018-12" db="EMBL/GenBank/DDBJ databases">
        <authorList>
            <person name="Yazar S."/>
        </authorList>
    </citation>
    <scope>NUCLEOTIDE SEQUENCE [LARGE SCALE GENOMIC DNA]</scope>
</reference>
<sequence length="435" mass="48720">MQVSVGVGCVKQILILGAPAPPTRGRAADWAEMADTVRCRLLLHLEHLTSGELKKFKLYLVNCLPRGCLEEADRPKLADLLVSSLGQQEAWEQALRIWQNMGLRELCERAKKEDLGFIPAPVLTASSGSQTGQLLAVSKVEVFQKNSPSSPAPQAIQASATDTLKLCSPEDFLMLRKKMAGQIYPVMEKEARTRRALIICNTKFNWLPPRNGAEYDIRGMSDLLEGLGYRVDVEENLTALEMESVLQRFASCPDHQTSDSTFLVLMSHGMPSGICGKDYRKEDSQILPVARIFQIFNTSNCPSLKDKPKVIIIQACRGENSGVVWVNDSAVPSAESCTEDLCIFESDALCRAHVEKDFIAFCSSTPDNVSWRNVHKGSLFIIQLIHYFREYACCDHLYDIFHKVQNSFETPKLSVQMPTIERTTLTKYFYLFPGN</sequence>
<evidence type="ECO:0000256" key="1">
    <source>
        <dbReference type="ARBA" id="ARBA00010134"/>
    </source>
</evidence>
<evidence type="ECO:0000256" key="2">
    <source>
        <dbReference type="ARBA" id="ARBA00022670"/>
    </source>
</evidence>
<dbReference type="Gene3D" id="1.10.533.10">
    <property type="entry name" value="Death Domain, Fas"/>
    <property type="match status" value="1"/>
</dbReference>
<keyword evidence="2" id="KW-0645">Protease</keyword>
<dbReference type="GO" id="GO:0072557">
    <property type="term" value="C:IPAF inflammasome complex"/>
    <property type="evidence" value="ECO:0007669"/>
    <property type="project" value="TreeGrafter"/>
</dbReference>
<feature type="domain" description="Caspase family p20" evidence="8">
    <location>
        <begin position="192"/>
        <end position="320"/>
    </location>
</feature>
<feature type="domain" description="Caspase family p10" evidence="7">
    <location>
        <begin position="348"/>
        <end position="433"/>
    </location>
</feature>
<keyword evidence="3" id="KW-0378">Hydrolase</keyword>
<dbReference type="InterPro" id="IPR004020">
    <property type="entry name" value="DAPIN"/>
</dbReference>
<dbReference type="GO" id="GO:0006508">
    <property type="term" value="P:proteolysis"/>
    <property type="evidence" value="ECO:0007669"/>
    <property type="project" value="UniProtKB-KW"/>
</dbReference>
<dbReference type="OMA" id="HGICGTL"/>
<dbReference type="PROSITE" id="PS01122">
    <property type="entry name" value="CASPASE_CYS"/>
    <property type="match status" value="1"/>
</dbReference>
<dbReference type="GO" id="GO:0004197">
    <property type="term" value="F:cysteine-type endopeptidase activity"/>
    <property type="evidence" value="ECO:0007669"/>
    <property type="project" value="InterPro"/>
</dbReference>
<keyword evidence="11" id="KW-1185">Reference proteome</keyword>
<dbReference type="InterPro" id="IPR002398">
    <property type="entry name" value="Pept_C14"/>
</dbReference>
<evidence type="ECO:0000313" key="10">
    <source>
        <dbReference type="Ensembl" id="ENSVURP00010018151.1"/>
    </source>
</evidence>
<dbReference type="InterPro" id="IPR002138">
    <property type="entry name" value="Pept_C14_p10"/>
</dbReference>
<reference evidence="10" key="3">
    <citation type="submission" date="2025-09" db="UniProtKB">
        <authorList>
            <consortium name="Ensembl"/>
        </authorList>
    </citation>
    <scope>IDENTIFICATION</scope>
</reference>
<dbReference type="Gene3D" id="3.40.50.1460">
    <property type="match status" value="1"/>
</dbReference>